<feature type="compositionally biased region" description="Basic and acidic residues" evidence="1">
    <location>
        <begin position="83"/>
        <end position="95"/>
    </location>
</feature>
<feature type="compositionally biased region" description="Basic and acidic residues" evidence="1">
    <location>
        <begin position="111"/>
        <end position="121"/>
    </location>
</feature>
<feature type="region of interest" description="Disordered" evidence="1">
    <location>
        <begin position="1"/>
        <end position="20"/>
    </location>
</feature>
<proteinExistence type="predicted"/>
<evidence type="ECO:0000256" key="1">
    <source>
        <dbReference type="SAM" id="MobiDB-lite"/>
    </source>
</evidence>
<keyword evidence="3" id="KW-1185">Reference proteome</keyword>
<evidence type="ECO:0000313" key="3">
    <source>
        <dbReference type="Proteomes" id="UP001158576"/>
    </source>
</evidence>
<sequence>MSDCEEIEDGPPAHPATYQLPDIPFEEMNPLQKRWHKIKAIEEFPVKVTYLGDCEMPLEYVEYLSEEMRKQALEQAANKDIDIGGLEIKETEGKKKSQSRGGRGNIKAKKKAEPQNNEKADEIVIQGDFIDEVIDLILEKFGDKIPADMIEDIGDMKK</sequence>
<dbReference type="Proteomes" id="UP001158576">
    <property type="component" value="Chromosome XSR"/>
</dbReference>
<protein>
    <submittedName>
        <fullName evidence="2">Oidioi.mRNA.OKI2018_I69.XSR.g13346.t1.cds</fullName>
    </submittedName>
</protein>
<gene>
    <name evidence="2" type="ORF">OKIOD_LOCUS4904</name>
</gene>
<feature type="region of interest" description="Disordered" evidence="1">
    <location>
        <begin position="83"/>
        <end position="121"/>
    </location>
</feature>
<evidence type="ECO:0000313" key="2">
    <source>
        <dbReference type="EMBL" id="CAG5094206.1"/>
    </source>
</evidence>
<organism evidence="2 3">
    <name type="scientific">Oikopleura dioica</name>
    <name type="common">Tunicate</name>
    <dbReference type="NCBI Taxonomy" id="34765"/>
    <lineage>
        <taxon>Eukaryota</taxon>
        <taxon>Metazoa</taxon>
        <taxon>Chordata</taxon>
        <taxon>Tunicata</taxon>
        <taxon>Appendicularia</taxon>
        <taxon>Copelata</taxon>
        <taxon>Oikopleuridae</taxon>
        <taxon>Oikopleura</taxon>
    </lineage>
</organism>
<accession>A0ABN7S6L7</accession>
<reference evidence="2 3" key="1">
    <citation type="submission" date="2021-04" db="EMBL/GenBank/DDBJ databases">
        <authorList>
            <person name="Bliznina A."/>
        </authorList>
    </citation>
    <scope>NUCLEOTIDE SEQUENCE [LARGE SCALE GENOMIC DNA]</scope>
</reference>
<name>A0ABN7S6L7_OIKDI</name>
<dbReference type="EMBL" id="OU015569">
    <property type="protein sequence ID" value="CAG5094206.1"/>
    <property type="molecule type" value="Genomic_DNA"/>
</dbReference>